<evidence type="ECO:0000259" key="15">
    <source>
        <dbReference type="PROSITE" id="PS51196"/>
    </source>
</evidence>
<evidence type="ECO:0000256" key="5">
    <source>
        <dbReference type="ARBA" id="ARBA00022490"/>
    </source>
</evidence>
<dbReference type="Pfam" id="PF21090">
    <property type="entry name" value="P-loop_SecA"/>
    <property type="match status" value="2"/>
</dbReference>
<dbReference type="PANTHER" id="PTHR30612">
    <property type="entry name" value="SECA INNER MEMBRANE COMPONENT OF SEC PROTEIN SECRETION SYSTEM"/>
    <property type="match status" value="1"/>
</dbReference>
<dbReference type="InterPro" id="IPR011115">
    <property type="entry name" value="SecA_DEAD"/>
</dbReference>
<evidence type="ECO:0000256" key="9">
    <source>
        <dbReference type="ARBA" id="ARBA00022967"/>
    </source>
</evidence>
<evidence type="ECO:0000256" key="11">
    <source>
        <dbReference type="ARBA" id="ARBA00023136"/>
    </source>
</evidence>
<dbReference type="GO" id="GO:0006605">
    <property type="term" value="P:protein targeting"/>
    <property type="evidence" value="ECO:0007669"/>
    <property type="project" value="UniProtKB-UniRule"/>
</dbReference>
<dbReference type="Pfam" id="PF07516">
    <property type="entry name" value="SecA_SW"/>
    <property type="match status" value="1"/>
</dbReference>
<dbReference type="InterPro" id="IPR036266">
    <property type="entry name" value="SecA_Wing/Scaffold_sf"/>
</dbReference>
<dbReference type="PANTHER" id="PTHR30612:SF0">
    <property type="entry name" value="CHLOROPLAST PROTEIN-TRANSPORTING ATPASE"/>
    <property type="match status" value="1"/>
</dbReference>
<dbReference type="Pfam" id="PF01043">
    <property type="entry name" value="SecA_PP_bind"/>
    <property type="match status" value="1"/>
</dbReference>
<feature type="binding site" evidence="12">
    <location>
        <position position="84"/>
    </location>
    <ligand>
        <name>ATP</name>
        <dbReference type="ChEBI" id="CHEBI:30616"/>
    </ligand>
</feature>
<dbReference type="InterPro" id="IPR011116">
    <property type="entry name" value="SecA_Wing/Scaffold"/>
</dbReference>
<dbReference type="SMART" id="SM00957">
    <property type="entry name" value="SecA_DEAD"/>
    <property type="match status" value="1"/>
</dbReference>
<dbReference type="HAMAP" id="MF_01382">
    <property type="entry name" value="SecA"/>
    <property type="match status" value="1"/>
</dbReference>
<sequence length="799" mass="91347">MKLRNNTSILNKYRLFKIRRITKKIIKLESEYRQMTDEELSGQTIKFKERLAQGETLDDLLVEAFATVREACYRILGQFPYEVQVMGGIALHQGCIAEMRTGEGKTLTATMPLYLNALMGKGAILVTTNAYLAVRDGEEMGKVYQFLGLTVGIGAKEEEDTDTNQDSEEDRESVYMADITYTTSATLGFDYLSNNLASSAEGKFLRDFNYVIVDEADAVLLDSAQTPLIISGFPRVQSNLFDICNQFILTLKEGEEFFFDPDKKEVYLTDKGNDYAESYFDIDELYSSESWELNRHINLALRAHYLYRKNFDYVVQDDEIKLLDNRTGRVLEGTRLQSGIHQAIETKEKVKKTKESRAMGSVTYQSLFNMFPKIAGMTGTGHQAEDELIETYHVPVVSIPTNKPTQRIDYPDKIYATLPEKLYATIEMVKKLHAKGQPVLLISGTVEITQIYSKMLLQEGIPHSTLTANNVAKEALIIQEAGQYGTVTCATIMAGRGTDIKLGQGVAELGGLAVIGTERMPNSRMDWQLRGRSGRQGEPGMSQFFVSLEDELLVNNGPEWVKKYFKKNNNTERRNYGQPLKSKRFKRALTHAQTKSEDGAISSRRFTIEYDESMRIQRNKVYTLRDKLMLEDVDLSAKVEKIVFEVIGDFLQTHPKRSPHQLRRYILDNFTYEFKKIPEDLLLASDTQIEDLLFLIFKKEMKKKARIVQTHEGMSEFYRLAVLKAIDEAWIEEVDTLQQLKGVITTRSTAQKGSVSEYYKESLRSYKEMTRQIQQKIVRNIMLSTIEVDKEGRFSIYFV</sequence>
<feature type="domain" description="Helicase C-terminal" evidence="14">
    <location>
        <begin position="421"/>
        <end position="577"/>
    </location>
</feature>
<dbReference type="InterPro" id="IPR001650">
    <property type="entry name" value="Helicase_C-like"/>
</dbReference>
<evidence type="ECO:0000256" key="6">
    <source>
        <dbReference type="ARBA" id="ARBA00022741"/>
    </source>
</evidence>
<feature type="binding site" evidence="12">
    <location>
        <begin position="102"/>
        <end position="106"/>
    </location>
    <ligand>
        <name>ATP</name>
        <dbReference type="ChEBI" id="CHEBI:30616"/>
    </ligand>
</feature>
<evidence type="ECO:0000256" key="2">
    <source>
        <dbReference type="ARBA" id="ARBA00007650"/>
    </source>
</evidence>
<dbReference type="SMART" id="SM00958">
    <property type="entry name" value="SecA_PP_bind"/>
    <property type="match status" value="1"/>
</dbReference>
<dbReference type="GO" id="GO:0008564">
    <property type="term" value="F:protein-exporting ATPase activity"/>
    <property type="evidence" value="ECO:0007669"/>
    <property type="project" value="UniProtKB-EC"/>
</dbReference>
<dbReference type="NCBIfam" id="TIGR03714">
    <property type="entry name" value="secA2"/>
    <property type="match status" value="1"/>
</dbReference>
<dbReference type="InterPro" id="IPR036670">
    <property type="entry name" value="SecA_X-link_sf"/>
</dbReference>
<keyword evidence="7 12" id="KW-0067">ATP-binding</keyword>
<evidence type="ECO:0000259" key="13">
    <source>
        <dbReference type="PROSITE" id="PS51192"/>
    </source>
</evidence>
<dbReference type="GO" id="GO:0017038">
    <property type="term" value="P:protein import"/>
    <property type="evidence" value="ECO:0007669"/>
    <property type="project" value="InterPro"/>
</dbReference>
<keyword evidence="3 12" id="KW-0813">Transport</keyword>
<dbReference type="EMBL" id="CP017666">
    <property type="protein sequence ID" value="AWX96183.1"/>
    <property type="molecule type" value="Genomic_DNA"/>
</dbReference>
<evidence type="ECO:0000259" key="14">
    <source>
        <dbReference type="PROSITE" id="PS51194"/>
    </source>
</evidence>
<dbReference type="Pfam" id="PF07517">
    <property type="entry name" value="SecA_DEAD"/>
    <property type="match status" value="1"/>
</dbReference>
<dbReference type="GO" id="GO:0005524">
    <property type="term" value="F:ATP binding"/>
    <property type="evidence" value="ECO:0007669"/>
    <property type="project" value="UniProtKB-UniRule"/>
</dbReference>
<accession>A0A0Z8IG92</accession>
<keyword evidence="5 12" id="KW-0963">Cytoplasm</keyword>
<comment type="subcellular location">
    <subcellularLocation>
        <location evidence="12">Cell membrane</location>
        <topology evidence="12">Peripheral membrane protein</topology>
        <orientation evidence="12">Cytoplasmic side</orientation>
    </subcellularLocation>
    <subcellularLocation>
        <location evidence="12">Cytoplasm</location>
    </subcellularLocation>
    <subcellularLocation>
        <location evidence="1">Membrane</location>
        <topology evidence="1">Peripheral membrane protein</topology>
    </subcellularLocation>
    <text evidence="12">Distribution is 50-50.</text>
</comment>
<dbReference type="Gene3D" id="3.40.50.300">
    <property type="entry name" value="P-loop containing nucleotide triphosphate hydrolases"/>
    <property type="match status" value="2"/>
</dbReference>
<evidence type="ECO:0000256" key="1">
    <source>
        <dbReference type="ARBA" id="ARBA00004170"/>
    </source>
</evidence>
<dbReference type="Proteomes" id="UP000250181">
    <property type="component" value="Chromosome"/>
</dbReference>
<evidence type="ECO:0000256" key="3">
    <source>
        <dbReference type="ARBA" id="ARBA00022448"/>
    </source>
</evidence>
<reference evidence="16 19" key="2">
    <citation type="submission" date="2016-10" db="EMBL/GenBank/DDBJ databases">
        <authorList>
            <person name="Zou G."/>
            <person name="Zhou R."/>
        </authorList>
    </citation>
    <scope>NUCLEOTIDE SEQUENCE [LARGE SCALE GENOMIC DNA]</scope>
    <source>
        <strain evidence="16 19">0061</strain>
    </source>
</reference>
<comment type="function">
    <text evidence="12">Part of the Sec protein translocase complex. Interacts with the SecYEG preprotein conducting channel. Has a central role in coupling the hydrolysis of ATP to the transfer of proteins into and across the cell membrane, serving as an ATP-driven molecular motor driving the stepwise translocation of polypeptide chains across the membrane.</text>
</comment>
<dbReference type="Gene3D" id="3.90.1440.10">
    <property type="entry name" value="SecA, preprotein cross-linking domain"/>
    <property type="match status" value="1"/>
</dbReference>
<feature type="binding site" evidence="12">
    <location>
        <position position="499"/>
    </location>
    <ligand>
        <name>ATP</name>
        <dbReference type="ChEBI" id="CHEBI:30616"/>
    </ligand>
</feature>
<comment type="similarity">
    <text evidence="2 12">Belongs to the SecA family.</text>
</comment>
<dbReference type="Proteomes" id="UP000070960">
    <property type="component" value="Unassembled WGS sequence"/>
</dbReference>
<dbReference type="InterPro" id="IPR011130">
    <property type="entry name" value="SecA_preprotein_X-link_dom"/>
</dbReference>
<evidence type="ECO:0000313" key="19">
    <source>
        <dbReference type="Proteomes" id="UP000250181"/>
    </source>
</evidence>
<dbReference type="RefSeq" id="WP_044684192.1">
    <property type="nucleotide sequence ID" value="NZ_CECW01000063.1"/>
</dbReference>
<dbReference type="InterPro" id="IPR014001">
    <property type="entry name" value="Helicase_ATP-bd"/>
</dbReference>
<evidence type="ECO:0000313" key="16">
    <source>
        <dbReference type="EMBL" id="AWX96183.1"/>
    </source>
</evidence>
<keyword evidence="8 12" id="KW-0653">Protein transport</keyword>
<dbReference type="GO" id="GO:0005829">
    <property type="term" value="C:cytosol"/>
    <property type="evidence" value="ECO:0007669"/>
    <property type="project" value="TreeGrafter"/>
</dbReference>
<dbReference type="Gene3D" id="1.10.3060.10">
    <property type="entry name" value="Helical scaffold and wing domains of SecA"/>
    <property type="match status" value="1"/>
</dbReference>
<keyword evidence="11 12" id="KW-0472">Membrane</keyword>
<keyword evidence="4 12" id="KW-1003">Cell membrane</keyword>
<dbReference type="InterPro" id="IPR027417">
    <property type="entry name" value="P-loop_NTPase"/>
</dbReference>
<comment type="subunit">
    <text evidence="12">Monomer and homodimer. Part of the essential Sec protein translocation apparatus which comprises SecA, SecYEG and auxiliary proteins SecDF. Other proteins may also be involved.</text>
</comment>
<dbReference type="PROSITE" id="PS51194">
    <property type="entry name" value="HELICASE_CTER"/>
    <property type="match status" value="1"/>
</dbReference>
<dbReference type="InterPro" id="IPR022490">
    <property type="entry name" value="SecA2"/>
</dbReference>
<dbReference type="GO" id="GO:0031522">
    <property type="term" value="C:cell envelope Sec protein transport complex"/>
    <property type="evidence" value="ECO:0007669"/>
    <property type="project" value="TreeGrafter"/>
</dbReference>
<dbReference type="EC" id="7.4.2.8" evidence="12"/>
<name>A0A0Z8IG92_STRSU</name>
<feature type="domain" description="SecA family profile" evidence="15">
    <location>
        <begin position="1"/>
        <end position="577"/>
    </location>
</feature>
<dbReference type="GO" id="GO:0065002">
    <property type="term" value="P:intracellular protein transmembrane transport"/>
    <property type="evidence" value="ECO:0007669"/>
    <property type="project" value="UniProtKB-UniRule"/>
</dbReference>
<dbReference type="SUPFAM" id="SSF52540">
    <property type="entry name" value="P-loop containing nucleoside triphosphate hydrolases"/>
    <property type="match status" value="2"/>
</dbReference>
<keyword evidence="6 12" id="KW-0547">Nucleotide-binding</keyword>
<evidence type="ECO:0000256" key="12">
    <source>
        <dbReference type="HAMAP-Rule" id="MF_01382"/>
    </source>
</evidence>
<organism evidence="17 18">
    <name type="scientific">Streptococcus suis</name>
    <dbReference type="NCBI Taxonomy" id="1307"/>
    <lineage>
        <taxon>Bacteria</taxon>
        <taxon>Bacillati</taxon>
        <taxon>Bacillota</taxon>
        <taxon>Bacilli</taxon>
        <taxon>Lactobacillales</taxon>
        <taxon>Streptococcaceae</taxon>
        <taxon>Streptococcus</taxon>
    </lineage>
</organism>
<proteinExistence type="inferred from homology"/>
<dbReference type="PROSITE" id="PS51196">
    <property type="entry name" value="SECA_MOTOR_DEAD"/>
    <property type="match status" value="1"/>
</dbReference>
<evidence type="ECO:0000256" key="7">
    <source>
        <dbReference type="ARBA" id="ARBA00022840"/>
    </source>
</evidence>
<keyword evidence="9 12" id="KW-1278">Translocase</keyword>
<dbReference type="SUPFAM" id="SSF81767">
    <property type="entry name" value="Pre-protein crosslinking domain of SecA"/>
    <property type="match status" value="1"/>
</dbReference>
<dbReference type="EMBL" id="FIIE01000007">
    <property type="protein sequence ID" value="CYV69630.1"/>
    <property type="molecule type" value="Genomic_DNA"/>
</dbReference>
<evidence type="ECO:0000256" key="10">
    <source>
        <dbReference type="ARBA" id="ARBA00023010"/>
    </source>
</evidence>
<dbReference type="CDD" id="cd18803">
    <property type="entry name" value="SF2_C_secA"/>
    <property type="match status" value="1"/>
</dbReference>
<comment type="catalytic activity">
    <reaction evidence="12">
        <text>ATP + H2O + cellular proteinSide 1 = ADP + phosphate + cellular proteinSide 2.</text>
        <dbReference type="EC" id="7.4.2.8"/>
    </reaction>
</comment>
<dbReference type="SUPFAM" id="SSF81886">
    <property type="entry name" value="Helical scaffold and wing domains of SecA"/>
    <property type="match status" value="1"/>
</dbReference>
<dbReference type="GO" id="GO:0043952">
    <property type="term" value="P:protein transport by the Sec complex"/>
    <property type="evidence" value="ECO:0007669"/>
    <property type="project" value="TreeGrafter"/>
</dbReference>
<dbReference type="FunFam" id="3.40.50.300:FF:000429">
    <property type="entry name" value="Preprotein translocase subunit SecA"/>
    <property type="match status" value="1"/>
</dbReference>
<gene>
    <name evidence="17" type="primary">secA2</name>
    <name evidence="12" type="synonym">secA</name>
    <name evidence="16" type="ORF">BKM66_08515</name>
    <name evidence="17" type="ORF">ERS132442_01081</name>
</gene>
<dbReference type="InterPro" id="IPR000185">
    <property type="entry name" value="SecA"/>
</dbReference>
<reference evidence="17 18" key="1">
    <citation type="submission" date="2016-02" db="EMBL/GenBank/DDBJ databases">
        <authorList>
            <consortium name="Pathogen Informatics"/>
        </authorList>
    </citation>
    <scope>NUCLEOTIDE SEQUENCE [LARGE SCALE GENOMIC DNA]</scope>
    <source>
        <strain evidence="17 18">LSS80</strain>
    </source>
</reference>
<evidence type="ECO:0000313" key="18">
    <source>
        <dbReference type="Proteomes" id="UP000070960"/>
    </source>
</evidence>
<evidence type="ECO:0000256" key="8">
    <source>
        <dbReference type="ARBA" id="ARBA00022927"/>
    </source>
</evidence>
<feature type="domain" description="Helicase ATP-binding" evidence="13">
    <location>
        <begin position="86"/>
        <end position="252"/>
    </location>
</feature>
<dbReference type="PRINTS" id="PR00906">
    <property type="entry name" value="SECA"/>
</dbReference>
<dbReference type="AlphaFoldDB" id="A0A0Z8IG92"/>
<evidence type="ECO:0000313" key="17">
    <source>
        <dbReference type="EMBL" id="CYV69630.1"/>
    </source>
</evidence>
<dbReference type="GO" id="GO:0005886">
    <property type="term" value="C:plasma membrane"/>
    <property type="evidence" value="ECO:0007669"/>
    <property type="project" value="UniProtKB-SubCell"/>
</dbReference>
<dbReference type="CDD" id="cd17928">
    <property type="entry name" value="DEXDc_SecA"/>
    <property type="match status" value="1"/>
</dbReference>
<keyword evidence="10 12" id="KW-0811">Translocation</keyword>
<evidence type="ECO:0000256" key="4">
    <source>
        <dbReference type="ARBA" id="ARBA00022475"/>
    </source>
</evidence>
<protein>
    <recommendedName>
        <fullName evidence="12">Protein translocase subunit SecA</fullName>
        <ecNumber evidence="12">7.4.2.8</ecNumber>
    </recommendedName>
</protein>
<dbReference type="InterPro" id="IPR014018">
    <property type="entry name" value="SecA_motor_DEAD"/>
</dbReference>
<dbReference type="InterPro" id="IPR044722">
    <property type="entry name" value="SecA_SF2_C"/>
</dbReference>
<dbReference type="PROSITE" id="PS51192">
    <property type="entry name" value="HELICASE_ATP_BIND_1"/>
    <property type="match status" value="1"/>
</dbReference>
<dbReference type="NCBIfam" id="NF006630">
    <property type="entry name" value="PRK09200.1"/>
    <property type="match status" value="1"/>
</dbReference>